<comment type="caution">
    <text evidence="2">The sequence shown here is derived from an EMBL/GenBank/DDBJ whole genome shotgun (WGS) entry which is preliminary data.</text>
</comment>
<dbReference type="PANTHER" id="PTHR34980:SF2">
    <property type="entry name" value="INNER MEMBRANE PROTEIN YHAH-RELATED"/>
    <property type="match status" value="1"/>
</dbReference>
<keyword evidence="1" id="KW-0472">Membrane</keyword>
<feature type="transmembrane region" description="Helical" evidence="1">
    <location>
        <begin position="80"/>
        <end position="99"/>
    </location>
</feature>
<name>A0ABU2NNQ5_9ACTN</name>
<evidence type="ECO:0000313" key="3">
    <source>
        <dbReference type="Proteomes" id="UP001183414"/>
    </source>
</evidence>
<dbReference type="Pfam" id="PF05656">
    <property type="entry name" value="DUF805"/>
    <property type="match status" value="1"/>
</dbReference>
<keyword evidence="3" id="KW-1185">Reference proteome</keyword>
<organism evidence="2 3">
    <name type="scientific">Streptomyces hazeniae</name>
    <dbReference type="NCBI Taxonomy" id="3075538"/>
    <lineage>
        <taxon>Bacteria</taxon>
        <taxon>Bacillati</taxon>
        <taxon>Actinomycetota</taxon>
        <taxon>Actinomycetes</taxon>
        <taxon>Kitasatosporales</taxon>
        <taxon>Streptomycetaceae</taxon>
        <taxon>Streptomyces</taxon>
    </lineage>
</organism>
<gene>
    <name evidence="2" type="ORF">RM572_07370</name>
</gene>
<dbReference type="Proteomes" id="UP001183414">
    <property type="component" value="Unassembled WGS sequence"/>
</dbReference>
<feature type="transmembrane region" description="Helical" evidence="1">
    <location>
        <begin position="23"/>
        <end position="44"/>
    </location>
</feature>
<protein>
    <submittedName>
        <fullName evidence="2">DUF805 domain-containing protein</fullName>
    </submittedName>
</protein>
<dbReference type="EMBL" id="JAVREQ010000004">
    <property type="protein sequence ID" value="MDT0378598.1"/>
    <property type="molecule type" value="Genomic_DNA"/>
</dbReference>
<dbReference type="RefSeq" id="WP_311672463.1">
    <property type="nucleotide sequence ID" value="NZ_JAVREQ010000004.1"/>
</dbReference>
<dbReference type="PANTHER" id="PTHR34980">
    <property type="entry name" value="INNER MEMBRANE PROTEIN-RELATED-RELATED"/>
    <property type="match status" value="1"/>
</dbReference>
<dbReference type="InterPro" id="IPR008523">
    <property type="entry name" value="DUF805"/>
</dbReference>
<evidence type="ECO:0000256" key="1">
    <source>
        <dbReference type="SAM" id="Phobius"/>
    </source>
</evidence>
<feature type="transmembrane region" description="Helical" evidence="1">
    <location>
        <begin position="50"/>
        <end position="68"/>
    </location>
</feature>
<sequence>MHWYLDVLKNYATFSGRARRKEYWMFTLFNAIVLVALLAIGFAALGENGVYLYLVYVVAVLVPTLAVTVRRLHDTGRTGWWYFISFVPLVGPIVLLVFLCTAGNPAPNQYGADPKLVAAA</sequence>
<reference evidence="3" key="1">
    <citation type="submission" date="2023-07" db="EMBL/GenBank/DDBJ databases">
        <title>30 novel species of actinomycetes from the DSMZ collection.</title>
        <authorList>
            <person name="Nouioui I."/>
        </authorList>
    </citation>
    <scope>NUCLEOTIDE SEQUENCE [LARGE SCALE GENOMIC DNA]</scope>
    <source>
        <strain evidence="3">DSM 42041</strain>
    </source>
</reference>
<keyword evidence="1" id="KW-1133">Transmembrane helix</keyword>
<accession>A0ABU2NNQ5</accession>
<evidence type="ECO:0000313" key="2">
    <source>
        <dbReference type="EMBL" id="MDT0378598.1"/>
    </source>
</evidence>
<keyword evidence="1" id="KW-0812">Transmembrane</keyword>
<proteinExistence type="predicted"/>